<dbReference type="Proteomes" id="UP000824120">
    <property type="component" value="Chromosome 8"/>
</dbReference>
<sequence length="162" mass="18862">MQEEETVDRDVIKVSTFFNEEKSSQQRMVVIWQSLDANELFNLLRWSPTIRNYKENTNEVNCCASMHFGENQLALGEFLSCLAQKLSLFSLEKDSPAGLFQKRKGMSLKRQVEKGCELKRIEFKPKVFQNRKRILAERSSSPKRRNALSRLLEKRGRARGTC</sequence>
<organism evidence="1 2">
    <name type="scientific">Solanum commersonii</name>
    <name type="common">Commerson's wild potato</name>
    <name type="synonym">Commerson's nightshade</name>
    <dbReference type="NCBI Taxonomy" id="4109"/>
    <lineage>
        <taxon>Eukaryota</taxon>
        <taxon>Viridiplantae</taxon>
        <taxon>Streptophyta</taxon>
        <taxon>Embryophyta</taxon>
        <taxon>Tracheophyta</taxon>
        <taxon>Spermatophyta</taxon>
        <taxon>Magnoliopsida</taxon>
        <taxon>eudicotyledons</taxon>
        <taxon>Gunneridae</taxon>
        <taxon>Pentapetalae</taxon>
        <taxon>asterids</taxon>
        <taxon>lamiids</taxon>
        <taxon>Solanales</taxon>
        <taxon>Solanaceae</taxon>
        <taxon>Solanoideae</taxon>
        <taxon>Solaneae</taxon>
        <taxon>Solanum</taxon>
    </lineage>
</organism>
<keyword evidence="2" id="KW-1185">Reference proteome</keyword>
<dbReference type="EMBL" id="JACXVP010000008">
    <property type="protein sequence ID" value="KAG5589846.1"/>
    <property type="molecule type" value="Genomic_DNA"/>
</dbReference>
<dbReference type="AlphaFoldDB" id="A0A9J5XSA0"/>
<dbReference type="OrthoDB" id="10636547at2759"/>
<gene>
    <name evidence="1" type="ORF">H5410_040360</name>
</gene>
<reference evidence="1 2" key="1">
    <citation type="submission" date="2020-09" db="EMBL/GenBank/DDBJ databases">
        <title>De no assembly of potato wild relative species, Solanum commersonii.</title>
        <authorList>
            <person name="Cho K."/>
        </authorList>
    </citation>
    <scope>NUCLEOTIDE SEQUENCE [LARGE SCALE GENOMIC DNA]</scope>
    <source>
        <strain evidence="1">LZ3.2</strain>
        <tissue evidence="1">Leaf</tissue>
    </source>
</reference>
<comment type="caution">
    <text evidence="1">The sequence shown here is derived from an EMBL/GenBank/DDBJ whole genome shotgun (WGS) entry which is preliminary data.</text>
</comment>
<name>A0A9J5XSA0_SOLCO</name>
<accession>A0A9J5XSA0</accession>
<proteinExistence type="predicted"/>
<protein>
    <submittedName>
        <fullName evidence="1">Uncharacterized protein</fullName>
    </submittedName>
</protein>
<evidence type="ECO:0000313" key="2">
    <source>
        <dbReference type="Proteomes" id="UP000824120"/>
    </source>
</evidence>
<evidence type="ECO:0000313" key="1">
    <source>
        <dbReference type="EMBL" id="KAG5589846.1"/>
    </source>
</evidence>